<evidence type="ECO:0000313" key="12">
    <source>
        <dbReference type="Proteomes" id="UP000617951"/>
    </source>
</evidence>
<evidence type="ECO:0000256" key="3">
    <source>
        <dbReference type="ARBA" id="ARBA00011738"/>
    </source>
</evidence>
<dbReference type="GO" id="GO:0030170">
    <property type="term" value="F:pyridoxal phosphate binding"/>
    <property type="evidence" value="ECO:0007669"/>
    <property type="project" value="InterPro"/>
</dbReference>
<dbReference type="InterPro" id="IPR004839">
    <property type="entry name" value="Aminotransferase_I/II_large"/>
</dbReference>
<evidence type="ECO:0000256" key="6">
    <source>
        <dbReference type="ARBA" id="ARBA00022679"/>
    </source>
</evidence>
<dbReference type="InterPro" id="IPR015421">
    <property type="entry name" value="PyrdxlP-dep_Trfase_major"/>
</dbReference>
<dbReference type="PANTHER" id="PTHR42885:SF2">
    <property type="entry name" value="HISTIDINOL-PHOSPHATE AMINOTRANSFERASE"/>
    <property type="match status" value="1"/>
</dbReference>
<name>A0A926DJ72_9FIRM</name>
<feature type="domain" description="Aminotransferase class I/classII large" evidence="10">
    <location>
        <begin position="25"/>
        <end position="342"/>
    </location>
</feature>
<keyword evidence="7 9" id="KW-0663">Pyridoxal phosphate</keyword>
<dbReference type="GO" id="GO:0004400">
    <property type="term" value="F:histidinol-phosphate transaminase activity"/>
    <property type="evidence" value="ECO:0007669"/>
    <property type="project" value="UniProtKB-UniRule"/>
</dbReference>
<dbReference type="PANTHER" id="PTHR42885">
    <property type="entry name" value="HISTIDINOL-PHOSPHATE AMINOTRANSFERASE-RELATED"/>
    <property type="match status" value="1"/>
</dbReference>
<evidence type="ECO:0000256" key="2">
    <source>
        <dbReference type="ARBA" id="ARBA00007970"/>
    </source>
</evidence>
<accession>A0A926DJ72</accession>
<dbReference type="InterPro" id="IPR015424">
    <property type="entry name" value="PyrdxlP-dep_Trfase"/>
</dbReference>
<dbReference type="InterPro" id="IPR005861">
    <property type="entry name" value="HisP_aminotrans"/>
</dbReference>
<dbReference type="AlphaFoldDB" id="A0A926DJ72"/>
<evidence type="ECO:0000256" key="8">
    <source>
        <dbReference type="ARBA" id="ARBA00023102"/>
    </source>
</evidence>
<proteinExistence type="inferred from homology"/>
<feature type="modified residue" description="N6-(pyridoxal phosphate)lysine" evidence="9">
    <location>
        <position position="206"/>
    </location>
</feature>
<evidence type="ECO:0000256" key="5">
    <source>
        <dbReference type="ARBA" id="ARBA00022605"/>
    </source>
</evidence>
<dbReference type="EC" id="2.6.1.9" evidence="9"/>
<dbReference type="Gene3D" id="3.40.640.10">
    <property type="entry name" value="Type I PLP-dependent aspartate aminotransferase-like (Major domain)"/>
    <property type="match status" value="1"/>
</dbReference>
<evidence type="ECO:0000256" key="4">
    <source>
        <dbReference type="ARBA" id="ARBA00022576"/>
    </source>
</evidence>
<dbReference type="Gene3D" id="3.90.1150.10">
    <property type="entry name" value="Aspartate Aminotransferase, domain 1"/>
    <property type="match status" value="1"/>
</dbReference>
<keyword evidence="4 9" id="KW-0032">Aminotransferase</keyword>
<sequence>MKTYWSERARRITPYTAGEQPRDADMIKLNTNENPYPPSPLAIAAIEDFHMDKLRLYPNASSEVLRRAAAYVHGLSPEQVFCGNGSDEVLAIAFQAFFDDALSFCDISYSFYPVWAEMYGISYETVPLREDFTVPAEAFYGKKNIVLANPNAPTSLAQSRDEIEEIVRRASGVVIVDEAYVAFGAQTALPLIKKYDNLLVVRTFSKSHGLAGLRVGYAMGHPDLIAAMNCIKDSFNSYPVDALAQRAAAAALMDTSYAENIAKLIIHAREYTEGALKALGFQVLPAMANFVFAKPPAGISAQEMMQKLKKRHIYVRWFSGARVREYLRISIGTMRQMEQMAAVVREILETV</sequence>
<evidence type="ECO:0000256" key="9">
    <source>
        <dbReference type="HAMAP-Rule" id="MF_01023"/>
    </source>
</evidence>
<reference evidence="11" key="1">
    <citation type="submission" date="2020-08" db="EMBL/GenBank/DDBJ databases">
        <title>Genome public.</title>
        <authorList>
            <person name="Liu C."/>
            <person name="Sun Q."/>
        </authorList>
    </citation>
    <scope>NUCLEOTIDE SEQUENCE</scope>
    <source>
        <strain evidence="11">NSJ-63</strain>
    </source>
</reference>
<comment type="pathway">
    <text evidence="9">Amino-acid biosynthesis; L-histidine biosynthesis; L-histidine from 5-phospho-alpha-D-ribose 1-diphosphate: step 7/9.</text>
</comment>
<comment type="similarity">
    <text evidence="2 9">Belongs to the class-II pyridoxal-phosphate-dependent aminotransferase family. Histidinol-phosphate aminotransferase subfamily.</text>
</comment>
<evidence type="ECO:0000259" key="10">
    <source>
        <dbReference type="Pfam" id="PF00155"/>
    </source>
</evidence>
<dbReference type="GO" id="GO:0000105">
    <property type="term" value="P:L-histidine biosynthetic process"/>
    <property type="evidence" value="ECO:0007669"/>
    <property type="project" value="UniProtKB-UniRule"/>
</dbReference>
<keyword evidence="5 9" id="KW-0028">Amino-acid biosynthesis</keyword>
<keyword evidence="12" id="KW-1185">Reference proteome</keyword>
<organism evidence="11 12">
    <name type="scientific">Guopingia tenuis</name>
    <dbReference type="NCBI Taxonomy" id="2763656"/>
    <lineage>
        <taxon>Bacteria</taxon>
        <taxon>Bacillati</taxon>
        <taxon>Bacillota</taxon>
        <taxon>Clostridia</taxon>
        <taxon>Christensenellales</taxon>
        <taxon>Christensenellaceae</taxon>
        <taxon>Guopingia</taxon>
    </lineage>
</organism>
<comment type="cofactor">
    <cofactor evidence="1 9">
        <name>pyridoxal 5'-phosphate</name>
        <dbReference type="ChEBI" id="CHEBI:597326"/>
    </cofactor>
</comment>
<dbReference type="CDD" id="cd00609">
    <property type="entry name" value="AAT_like"/>
    <property type="match status" value="1"/>
</dbReference>
<keyword evidence="8 9" id="KW-0368">Histidine biosynthesis</keyword>
<evidence type="ECO:0000313" key="11">
    <source>
        <dbReference type="EMBL" id="MBC8538259.1"/>
    </source>
</evidence>
<dbReference type="Pfam" id="PF00155">
    <property type="entry name" value="Aminotran_1_2"/>
    <property type="match status" value="1"/>
</dbReference>
<comment type="catalytic activity">
    <reaction evidence="9">
        <text>L-histidinol phosphate + 2-oxoglutarate = 3-(imidazol-4-yl)-2-oxopropyl phosphate + L-glutamate</text>
        <dbReference type="Rhea" id="RHEA:23744"/>
        <dbReference type="ChEBI" id="CHEBI:16810"/>
        <dbReference type="ChEBI" id="CHEBI:29985"/>
        <dbReference type="ChEBI" id="CHEBI:57766"/>
        <dbReference type="ChEBI" id="CHEBI:57980"/>
        <dbReference type="EC" id="2.6.1.9"/>
    </reaction>
</comment>
<evidence type="ECO:0000256" key="1">
    <source>
        <dbReference type="ARBA" id="ARBA00001933"/>
    </source>
</evidence>
<gene>
    <name evidence="9" type="primary">hisC</name>
    <name evidence="11" type="ORF">H8693_04855</name>
</gene>
<comment type="subunit">
    <text evidence="3 9">Homodimer.</text>
</comment>
<comment type="caution">
    <text evidence="11">The sequence shown here is derived from an EMBL/GenBank/DDBJ whole genome shotgun (WGS) entry which is preliminary data.</text>
</comment>
<evidence type="ECO:0000256" key="7">
    <source>
        <dbReference type="ARBA" id="ARBA00022898"/>
    </source>
</evidence>
<protein>
    <recommendedName>
        <fullName evidence="9">Histidinol-phosphate aminotransferase</fullName>
        <ecNumber evidence="9">2.6.1.9</ecNumber>
    </recommendedName>
    <alternativeName>
        <fullName evidence="9">Imidazole acetol-phosphate transaminase</fullName>
    </alternativeName>
</protein>
<dbReference type="Proteomes" id="UP000617951">
    <property type="component" value="Unassembled WGS sequence"/>
</dbReference>
<keyword evidence="6 9" id="KW-0808">Transferase</keyword>
<dbReference type="EMBL" id="JACRSS010000001">
    <property type="protein sequence ID" value="MBC8538259.1"/>
    <property type="molecule type" value="Genomic_DNA"/>
</dbReference>
<dbReference type="RefSeq" id="WP_249280017.1">
    <property type="nucleotide sequence ID" value="NZ_JACRSS010000001.1"/>
</dbReference>
<dbReference type="HAMAP" id="MF_01023">
    <property type="entry name" value="HisC_aminotrans_2"/>
    <property type="match status" value="1"/>
</dbReference>
<dbReference type="SUPFAM" id="SSF53383">
    <property type="entry name" value="PLP-dependent transferases"/>
    <property type="match status" value="1"/>
</dbReference>
<dbReference type="InterPro" id="IPR015422">
    <property type="entry name" value="PyrdxlP-dep_Trfase_small"/>
</dbReference>